<dbReference type="AlphaFoldDB" id="A0A8H8QU59"/>
<dbReference type="OrthoDB" id="6250593at2759"/>
<protein>
    <submittedName>
        <fullName evidence="2">Uncharacterized protein</fullName>
    </submittedName>
</protein>
<dbReference type="Proteomes" id="UP000431533">
    <property type="component" value="Unassembled WGS sequence"/>
</dbReference>
<reference evidence="2 3" key="1">
    <citation type="submission" date="2018-05" db="EMBL/GenBank/DDBJ databases">
        <title>Genome sequencing and assembly of the regulated plant pathogen Lachnellula willkommii and related sister species for the development of diagnostic species identification markers.</title>
        <authorList>
            <person name="Giroux E."/>
            <person name="Bilodeau G."/>
        </authorList>
    </citation>
    <scope>NUCLEOTIDE SEQUENCE [LARGE SCALE GENOMIC DNA]</scope>
    <source>
        <strain evidence="2 3">CBS 185.66</strain>
    </source>
</reference>
<evidence type="ECO:0000313" key="2">
    <source>
        <dbReference type="EMBL" id="TVY22838.1"/>
    </source>
</evidence>
<dbReference type="EMBL" id="QGMH01000224">
    <property type="protein sequence ID" value="TVY22838.1"/>
    <property type="molecule type" value="Genomic_DNA"/>
</dbReference>
<dbReference type="GeneID" id="41988856"/>
<evidence type="ECO:0000313" key="3">
    <source>
        <dbReference type="Proteomes" id="UP000431533"/>
    </source>
</evidence>
<gene>
    <name evidence="2" type="ORF">LHYA1_G008658</name>
</gene>
<evidence type="ECO:0000256" key="1">
    <source>
        <dbReference type="SAM" id="MobiDB-lite"/>
    </source>
</evidence>
<keyword evidence="3" id="KW-1185">Reference proteome</keyword>
<sequence>MPEPAQINRSLSTIRTELEFLQASNVLSPPQMQSILAQLPQNGAPSTYIDPRYNPQKQLDPAQISQQAQDPNHPAHPANPKHHEWATGMAKRFGNAAVFGAGATFGGDMINDALRKF</sequence>
<organism evidence="2 3">
    <name type="scientific">Lachnellula hyalina</name>
    <dbReference type="NCBI Taxonomy" id="1316788"/>
    <lineage>
        <taxon>Eukaryota</taxon>
        <taxon>Fungi</taxon>
        <taxon>Dikarya</taxon>
        <taxon>Ascomycota</taxon>
        <taxon>Pezizomycotina</taxon>
        <taxon>Leotiomycetes</taxon>
        <taxon>Helotiales</taxon>
        <taxon>Lachnaceae</taxon>
        <taxon>Lachnellula</taxon>
    </lineage>
</organism>
<comment type="caution">
    <text evidence="2">The sequence shown here is derived from an EMBL/GenBank/DDBJ whole genome shotgun (WGS) entry which is preliminary data.</text>
</comment>
<feature type="region of interest" description="Disordered" evidence="1">
    <location>
        <begin position="42"/>
        <end position="86"/>
    </location>
</feature>
<name>A0A8H8QU59_9HELO</name>
<dbReference type="RefSeq" id="XP_031001626.1">
    <property type="nucleotide sequence ID" value="XM_031153578.1"/>
</dbReference>
<proteinExistence type="predicted"/>
<accession>A0A8H8QU59</accession>